<feature type="compositionally biased region" description="Polar residues" evidence="3">
    <location>
        <begin position="3181"/>
        <end position="3190"/>
    </location>
</feature>
<feature type="compositionally biased region" description="Basic and acidic residues" evidence="3">
    <location>
        <begin position="5274"/>
        <end position="5287"/>
    </location>
</feature>
<dbReference type="InterPro" id="IPR016032">
    <property type="entry name" value="Sig_transdc_resp-reg_C-effctor"/>
</dbReference>
<feature type="compositionally biased region" description="Low complexity" evidence="3">
    <location>
        <begin position="6246"/>
        <end position="6259"/>
    </location>
</feature>
<dbReference type="InterPro" id="IPR000792">
    <property type="entry name" value="Tscrpt_reg_LuxR_C"/>
</dbReference>
<feature type="region of interest" description="Disordered" evidence="3">
    <location>
        <begin position="2472"/>
        <end position="2491"/>
    </location>
</feature>
<feature type="compositionally biased region" description="Pro residues" evidence="3">
    <location>
        <begin position="3460"/>
        <end position="3475"/>
    </location>
</feature>
<evidence type="ECO:0000313" key="5">
    <source>
        <dbReference type="EMBL" id="MFC3997257.1"/>
    </source>
</evidence>
<protein>
    <submittedName>
        <fullName evidence="5">LuxR C-terminal-related transcriptional regulator</fullName>
    </submittedName>
</protein>
<feature type="compositionally biased region" description="Acidic residues" evidence="3">
    <location>
        <begin position="1012"/>
        <end position="1037"/>
    </location>
</feature>
<feature type="compositionally biased region" description="Acidic residues" evidence="3">
    <location>
        <begin position="3644"/>
        <end position="3659"/>
    </location>
</feature>
<name>A0ABV8FQI9_9ACTN</name>
<evidence type="ECO:0000256" key="3">
    <source>
        <dbReference type="SAM" id="MobiDB-lite"/>
    </source>
</evidence>
<dbReference type="SUPFAM" id="SSF46894">
    <property type="entry name" value="C-terminal effector domain of the bipartite response regulators"/>
    <property type="match status" value="1"/>
</dbReference>
<feature type="region of interest" description="Disordered" evidence="3">
    <location>
        <begin position="2378"/>
        <end position="2463"/>
    </location>
</feature>
<feature type="region of interest" description="Disordered" evidence="3">
    <location>
        <begin position="131"/>
        <end position="174"/>
    </location>
</feature>
<feature type="region of interest" description="Disordered" evidence="3">
    <location>
        <begin position="3434"/>
        <end position="3785"/>
    </location>
</feature>
<feature type="compositionally biased region" description="Basic and acidic residues" evidence="3">
    <location>
        <begin position="2401"/>
        <end position="2414"/>
    </location>
</feature>
<feature type="region of interest" description="Disordered" evidence="3">
    <location>
        <begin position="3167"/>
        <end position="3238"/>
    </location>
</feature>
<feature type="compositionally biased region" description="Low complexity" evidence="3">
    <location>
        <begin position="1482"/>
        <end position="1492"/>
    </location>
</feature>
<feature type="compositionally biased region" description="Gly residues" evidence="3">
    <location>
        <begin position="5320"/>
        <end position="5338"/>
    </location>
</feature>
<feature type="region of interest" description="Disordered" evidence="3">
    <location>
        <begin position="2092"/>
        <end position="2132"/>
    </location>
</feature>
<feature type="compositionally biased region" description="Low complexity" evidence="3">
    <location>
        <begin position="3476"/>
        <end position="3490"/>
    </location>
</feature>
<feature type="region of interest" description="Disordered" evidence="3">
    <location>
        <begin position="6245"/>
        <end position="6371"/>
    </location>
</feature>
<feature type="region of interest" description="Disordered" evidence="3">
    <location>
        <begin position="2995"/>
        <end position="3046"/>
    </location>
</feature>
<sequence>MQGRVLGFLKRGLTHEQIAVELMDGQPDSGDVDHARLKKGRKKASDNFYVVSKKAGVRDREGLGAIARVADGSTDRDDQFRALEAMAEALKTPSVAGRVYAAARKVDASREPGWAEEFVAGIRRDLDAADAEGVEPADPLDLPVPAPDPARGEGGRRAGRGEPGPGGPGSSSAGAVIVDARVDELARLLLPTFEGVQGSVLRSLKKGLTNEQIAVEFMGGRPDGDDIDNARLKKEKRRVENNLGDIYRNVGVRDREGVSAIARVADGTAGPGDRRRALEAMAEALKTPRVARRVDATAHKVDARRKSGWAKEFVAGIRRDLDAADAEGAEPTDLARRRLGELARKFLPRFGDEESGVLDLMKKGLTNKGIVDQRMVGVPRDGNFSALYKKEVKSVGETVSDRIYRKMGVSGRDDARGIVVALARVADGSTDPEEQVRALGLIKEVLGDRKSRGRLDYGRPVGWAEGRVEEIGDLLGGVGGAPGSRAASDAPREDDPSSPPAGAESVDERVGELARVFLSTFKGLRGRVLGSLKKGLTNEQIAVELMDGRPDIGDVDNARLNQEKVRVADSLGDIYRNMGVHDREGVGAIARVADGTARTGDQFRALEDMAEALKTLDVARRVDAAARKVDARRKPGWAKGFVAGIRRDLDAADAEGVEPADRARGLIGELARKFLPRFGDVESGVLDLMKKGLTNKGIVDQRMAGVPRDGHFDVQLTREKSNVNFNVHDIYGKVGVDGRDDARDIVVALARAADGIAGPGDQLRALGLIKEGLRDEDPEISGRLDYGRPVGWAKDRVEEIGRLVEEAGGPKAGAGAVAPVGEEAARPPRVRGKARVRVAPAVELTAGDLDRMWDAIGKLDPPLRWEVFVQLGATRNIGTIAERIMMVDGRNPSPRTVDDHVRAVVSALGVNGREQAGAVSRAYSSGLLARLRGDAGRRVAGSGGESAVSAGDAVAVVTDEGVHAVSGRGNDAEAGPEAMAIDDSGSGFGSAGAHLAGGPGDPLTVPGISSEWDGDFSDSDDEGDGDLPDADDEDDGGDPPGPGGGQGPAGSGPGAGGAGASGGSTGRGGGAGGGGTGGWSGGSDGGGTRGAGGGPAGRGGQVRSAGVGGNDGARESDSDSGVGSFYDPAPPVSERDRSVGSGDPWGGGGPDTPFGDVDGSGWGKDVKRSGTFEGVAHRWEHQLDGVWNGSAADGPTWAFTAGTGSGALPGASDRHDGTPTTRIGHDTIEPTAERSRAMGEMDRSTPPAAVDGSGPALIPALRAEADMARAKAARLRDDAAGAREEADRLRAEYEQLAADAGTASAQMREAADRADSEAVQREAQAAAHAADVAADDAWHFAETAERNALTIEQRADLAERNAQAAERLVDGLARDAIPATHVTETATEALAREAEAEQAARPTDPTGDPAGQARQHAEAAERAAYGDPDRLAGSPTARNTEPPGEADGNPRPEPPAAAESAEPVPDTVRPDTQPNAPRVQEAPRAAETAPPAQGDGGGVRGDVTNTAAVEARHPGGTESPADPPAPAASTERVTGTGNRSAAQQTGGARPEPAADSPRTPAGGRRLNYLLTSGAVDAPSIGPAVDRFIARIRADLDGRLTPDEINAIERQVRTDTAGADARRTAPPYFAPGGHTFAILGRGGRRQVTLALSPEGDSWHPAPRNDPAPAKTGPDSAPAVRAKTMVQKAAKSTLKGAATSTAAVKGSFSVNALGLIPDDVPMLGPVFTFSFSGTRNQRSTTYSVGDSVAGRSEVTLKGDPEAFVSALVAELTVDAPPTPRRGARGQGDGPAGRSESDGRTANIELAESAVVSRVVEPNGLSVIVPGGLKDRGAAADPATDAPAHIVLPDPFSTDPRHRGDLNAQGNRVGSGHPLDVEPIDGLKRQIRQNLGIDTDHATSAVLDAATTPEKLKELLAQLDRGPVNVAVLTDGNGVERVLTMWSVPRELTRVEDAPDKASFGRSGKTDKQAGLTAKRSTHLKLGGGAGVIITLVKGLLRLNLPHFEASFKAEAVSGRALSTGGVRTGRSHSDKVETYDVDRVFYATLSGDGTLMSSPGRSIEQITVGDARRMAGLDEPTPEAAARRVPLFEHLTTDRPAHWGGTTLREVTHPDGSRYRMDPPAGTPEAGPDEAPARPRTFHDDYARAVLTGIAERHPGLVVPDLATASKKTYARRPGTGPGDHRTPRERRGLRRDYDQALANTLLVLHAIADLDKHWAEWTTSGFDVHLIETARIDPSLANKGGVFRPPFVTVRLGADATGRTFGGTSTVGTESRVAGSAGVTDSRERAKTWTEQVKVGLHGRGSEVDAAGVRKNMGGLDATAEASQPRGRTQEHGVKGTTETTVKTTGDTDVWRWNLDPWFEIGKFRKASDLAGRDAEGNITLGRGENGTAYDGHTVRIQGPRARMEVESAPGRDVDPAQAPTAPATAGTRPTGRPETATPPAEPEATTPQASDQAATPAGPRRLTPDEARAIVLGTGPRPAPHPLDSVPTAPETVTAPDLYRLGNRLLTDTTPGFQDFLRRSRGAHDYLRRLLLSPMLTGNLSQLLSRYGLRSGRMQVDTSWRWRGLPTLVTRAARGDFRLFDLMPDTTTEVSSSGEVPVGSTRTYAGHTRSLAISGGVRPNPNDEVPPGTDPAPGAGSERRPGVAPGASWTPYSRATTKSTAGSVTASRETSVTPQGGSFPYTADLSFDQAAEAKKDWKLIATVPGRSAGASHHGVHTDVPGAEFGFISEAEAYAGGLVKDAITRDGDGTPAPAALEGHTAPRPDWSPRPGFAGLGHRRQGPDAGPAVDILMQRLADEGLELTGTSREILLQRVGEHLTRGLDDATARAVPIDVRVRSTSRAHLSKSAKITVDIIRQNTEVDRVGAKADFKDVRTRSVETVGSEGTKEDSTLGSDFAMLYSPFGNSNNNEAAAKGPDNRWTTGGGASHKTGTSATDKTTDTTAEPADTTIKGPYAVLGSDASLHLYLEIEGRDDTIVAQTPAGRTREVYPAPYLIDGGRTGAQAPRAGTPRALPSPNQRLEPAAEAWTADRRHAAAQDTGPQTAPPAPMPRLHALSVAGDGSAVTNAGYIAAATASGWQPPQNASPAATIRSARDYLVGKMGPRAEDIPAALTGLALTVNFAPAADGGTALPDLFRDRAFTFADLQWRLHAVPSAKGIRLIDVSVDSAHGGSRQHTHKTEASAEQSSTVSGGASAGNLGRPLDQAWPRGAAEAGMSADKYSTAAASNSTRTDRHRVPTSSKRAYLAAIPTTWLVAAESPVAQVKHLGFSRDQVGMAEVESEITTWLDHEQARELGLVDGVDANKALWDTLYESQEAFGEAEKTYFEARRKLPELVRGVEDAQRSGDATRLRDAQEAYDRQRTTVDDLHAEFWQGFGVWNAARNAARESLELPALERAVGEDRQSGDTGRLRDAQAAFDAQRATVDRLHAESRRAFEDWDAARTKSEPEGGLSTPAGQSGTPSPPPTHAHAAPPVPVPVAVEAPRPDAAPAPGSSTPSVLNGASPSENGDGAPPSARTQTPQSAPDVGPAAGSLTGAPPVAEAPTPTPTAASAPAEPATAADATPRTAPAPQRSVSLDDLFSSALNPVPATSRRPASEPGTPTEATGATAAAEESGNHAARPAHQNPLPANDPHDGHDSDDSQASGEEDGDSSDSDDDSGRDDDFSGGGPGGGGGPGPRPGPGPDGGASASAPGGGARGQSSAAGRPSGGAGGGGTGDSRGAGTGGSAASGGRGRSAGYRGNDARDVAGDLSDDDFSDGFYDSEPSAPTPGFVVDPKSDKSTGEEEPTIEGMVARLTGYGLIEPQSVEDGQTWAFMAGTDVPGQPPGGVLPLPHVLWKGGRQEQASGGGMGNNVRARTDNGATDQWARNSLPTVATPDGATGPGQVADAVNATADQVRSLLEYTGHARDMVDNGLATGVVAPGDRDAFQRIVTGIDAVVWSAALPMSVTVHLGAGAALLRRLGIGPGGLSGTIPGIVDIPHFLAGTFGTRAAEDAPVYIMLRVPNGYPAVYMGGGADGGRRLVLARASRIVIHAVYRQPGERVAGAGVEDLWFVEAEVVPAGWVPPMGWQPNPSGDAHQGYQAGAAPSDLPGASGRYVAAPATSTTGHGTVEPTAEQYRAMGEIWRLGDGEFDFFVALGAGSIDVTTTSADHRSRARMAGVIKALNVGGEEAVAVARAAGLTDDRRPHELTRDARLERGRARVRFLGDYQLRLLSLVSKLPVDIRAELGTDRSSAAIDNNIHSLVHRLGVLNRAEASAVAAAIGLIPAREFTAEQMTQRIANIAELTALEFDFLVALGAGRSDLEIVPRINRGSEKQYDLVMGRVIRTLDVNDSAEAVAVARAAGLTDDTRPSDLTRDDRAKRAHIRIHTLGDDRRRLLSRLTSESGGTSKAVGKEVDELLHRLGVLDRAEAVAAAIAAGLVPAVTPAADGGRESTAVPAATPEAMAIDDGDDLYSASDNERDDADAGPGAMDIDDVSGSGSGSGGEGEADSGPAQGDPDAPHFDAFPGGGEDSGFDKRHPPADVRISWAEYPWLTPEEIAHHNAVYDALVLQGVIPGDRSDTPDPGPALYDDDSDDGGPASDAGSEDTFGSLSPLSADSGEEGGDSGRRFEPLRFGSLGGPGRPAEDGGLSSAPAGTGKVMPGRGAEVSDDGAHADGRAPGAARGGGEGRDVPRVGRKDIPVGLLRLPAPASGAEGGGPASGESGDGPAGRESGDRAVPPARENARPPGARRRGGPSAPAVALSREQRAAALEKAENLPDRYRRALILRNSGRSIPAIAKLTGFSKPSIDVFLQNAAKDLEVTRAQAVDLAGDPGFPLPSGPLVPPAPRGGELTPEQLAHAREQMASLPERQKYAFELLGTGLSNAAIATKLKWFYDVGRQTAENYISGALKHLGSLSPAQGAKLAAKEMPRYREPAPVGSPEEVARILVQRLEPRERRVLALLMRTDLSLSAIRAGVGARSGLFESEVEYVYTVLYLDSGDREGAVAIARAAGLTLVSASDLPPARAGELLAEADLSDDQHEILGLLVQEQTTSQIVDGHHRLSKSTISRLIGKIQERLGVFSVAEAVAIARAARDAGPEAPPGAPGTIFLDIPDSVPLPGGGPAPRGGAAAGGRAAATGARDVARELVRKLADRYLDGLQPPRRSVLNLLVQGLDAKAIADMLTPRRTPATIYNDVRAIRKHLRADSRGDMFAIARAARGDDDPEVQSSALALIKKGLGDPVILRRLDDGRDGRTEGWAAGLVREIDGLLEAAERAEAGAPGGSGEDAVPAEDVDRYGDSGDRRNPAEGGAAHDAMVIDSESDSDSDDDDGDGDFDGDSGNGGGPGPGRGPGPGGGAAPPAPTPGPGGGASGSSLAPPPSRSEGTGRGGLNGAGRAGGGWVSGGLGARGRAVDGALDSDSDVDGFYDPAPARSQEAADAHDPMDRGHRPKPDFHARAKKNDEQPGSFEDYVDGLIRKYQLDVEPLAAEHARPWVFFEGTDPNDSSSYYGEEFAHYVDPSLVDLSTPSPVDDFDFSRFGEVDPDPANDPDGSGDVELPDAPSPTSQGTFDGLDDLTDGEEYGGPDHLDPGNPGDFPNVPADPDENPVDLGAWGEPSAESGMDVVMGDDVVSGDPSRTPGPAQNDELDVLPDAPVPGPEQAAGRSPAEDDGRSHAPAAEPAPEPAGTERGGRAAYPARYKTIQPGFLHLPVPVPVSDPARSEGESGGRAVPPAPQDALPAGPQRSSRRSARAVELTRPQRAAALEKAKGLTPGQHRVLVLRHSGLSLSEIGDLPDFTRKSADLLLRRAADRMGVSRAQAIDLAGEPGFPPPPPPPPEPGGNLTEAQRDHALGQMDSLSHRQHTAVGLLGAGLRNPEIVTRIKAMFDLGDDKDQAIDSDIYRALGHLSLNRAQGVTFAREVLPEFRDADPAGSSEDVDARELVRRLESRPRRVLALLTRTELSVSQIAAGVGTQAGAGHFESEVVEHVYRRLGVADREGAVAIAREAGLTLVAEQDFPPARARELLAQATVSPTQRKIRRCLAQGKTVSQIVELTGVKERTVKNYLGRMCERSGVFSRAELLALVRVAERTDDPQVLPEAPGEVFLDILDDSFLFGGEPGPRVAAGDPGTAPTGRDRARELVGVLAGRLLGGRGRGLFEFAKHLKQGPGNQVILDEHAPSMKPGTFKTYIFRLRNHLQVESRDDVLAIARAAQGDDDPDVQSRALALIKKGLADSVILSRLDDRNPGSARGLVDDIDRLLEEAERAEAGAAGRAVDGEAAAPGDSVDRYGRSDHESSLADAEVGPEAIVFHSDSDSGSVGAHLAGGPADPLKVPETSTGENGGSSDPDGEDGGGLHDTIGEEDGDLPDASDLHDEDPAPGTGHDAVEPTAEQQAAIRKIGDLSDDDFDFLVALGAGRKDDAPGFAQRMKRVARILGVKGPVEAADVAVAARLTNDDDPAGMSPEDRMARARARAGVLNDHRRWFFARVDRSNESIREELGPDTSIREVEKAVSSLIRRLGVLDRAEVGAVAAGLVPAREFTAEQITQAIGNFGDLGDNDFDFLVALGAGRAGGEIIIRLNLSRKEFSVRMGSVTAALGVNSRVEAATVAKAAGLTNDEDSAGMSPEDRMARARGRISILDDSQRWFFGRLNRSNESIREELGPDRSIREVEKAVSSLARRLGVLNPGEARDLARAVGLIPTSTHPAGSGQEPTMVSAAAPEAMDIDDIYDVSDDEGNRAGTAPEAVVSGEDSDSDDEADLLVNLADRFDYGSHAGDHPEGAGDQHTQTQYTPVQSSQYPAQTSGSGYYGAADQGHAFTPQEQRQDTAQSHTQAGRARWHASYDGIEDLVASERTGIAARRAFSEGGGAGELTELVQFRNGMLAVHKITENVEFTRDPEMGPGSVANELERARERADAEQLASLVGRAIGADVPGVYRVGPSELYMHYMNGRSGSTVPEFGPEFTETVSWRRLGLLDVLIGNFDRNPGNVLYTDQGTAVGIDHGAGWARDDDAPYDPADLGDVGFTDTMESYYDFDDNEWIDNPLTERDAHWLVHTIIALRPEFLRLGREDWYDEMVMRAYMLQTYASGHRRPAGR</sequence>
<keyword evidence="6" id="KW-1185">Reference proteome</keyword>
<evidence type="ECO:0000313" key="6">
    <source>
        <dbReference type="Proteomes" id="UP001595847"/>
    </source>
</evidence>
<feature type="compositionally biased region" description="Basic and acidic residues" evidence="3">
    <location>
        <begin position="4666"/>
        <end position="4679"/>
    </location>
</feature>
<reference evidence="6" key="1">
    <citation type="journal article" date="2019" name="Int. J. Syst. Evol. Microbiol.">
        <title>The Global Catalogue of Microorganisms (GCM) 10K type strain sequencing project: providing services to taxonomists for standard genome sequencing and annotation.</title>
        <authorList>
            <consortium name="The Broad Institute Genomics Platform"/>
            <consortium name="The Broad Institute Genome Sequencing Center for Infectious Disease"/>
            <person name="Wu L."/>
            <person name="Ma J."/>
        </authorList>
    </citation>
    <scope>NUCLEOTIDE SEQUENCE [LARGE SCALE GENOMIC DNA]</scope>
    <source>
        <strain evidence="6">TBRC 1826</strain>
    </source>
</reference>
<feature type="region of interest" description="Disordered" evidence="3">
    <location>
        <begin position="2318"/>
        <end position="2340"/>
    </location>
</feature>
<evidence type="ECO:0000259" key="4">
    <source>
        <dbReference type="PROSITE" id="PS50043"/>
    </source>
</evidence>
<feature type="region of interest" description="Disordered" evidence="3">
    <location>
        <begin position="2612"/>
        <end position="2679"/>
    </location>
</feature>
<feature type="region of interest" description="Disordered" evidence="3">
    <location>
        <begin position="5501"/>
        <end position="5735"/>
    </location>
</feature>
<dbReference type="SMART" id="SM00421">
    <property type="entry name" value="HTH_LUXR"/>
    <property type="match status" value="5"/>
</dbReference>
<feature type="compositionally biased region" description="Polar residues" evidence="3">
    <location>
        <begin position="1531"/>
        <end position="1546"/>
    </location>
</feature>
<feature type="compositionally biased region" description="Low complexity" evidence="3">
    <location>
        <begin position="3596"/>
        <end position="3612"/>
    </location>
</feature>
<feature type="region of interest" description="Disordered" evidence="3">
    <location>
        <begin position="1652"/>
        <end position="1675"/>
    </location>
</feature>
<feature type="compositionally biased region" description="Low complexity" evidence="3">
    <location>
        <begin position="4576"/>
        <end position="4586"/>
    </location>
</feature>
<feature type="compositionally biased region" description="Low complexity" evidence="3">
    <location>
        <begin position="3535"/>
        <end position="3569"/>
    </location>
</feature>
<feature type="region of interest" description="Disordered" evidence="3">
    <location>
        <begin position="1392"/>
        <end position="1565"/>
    </location>
</feature>
<feature type="region of interest" description="Disordered" evidence="3">
    <location>
        <begin position="2906"/>
        <end position="2946"/>
    </location>
</feature>
<feature type="compositionally biased region" description="Polar residues" evidence="3">
    <location>
        <begin position="3491"/>
        <end position="3505"/>
    </location>
</feature>
<feature type="region of interest" description="Disordered" evidence="3">
    <location>
        <begin position="6709"/>
        <end position="6733"/>
    </location>
</feature>
<feature type="compositionally biased region" description="Low complexity" evidence="3">
    <location>
        <begin position="5599"/>
        <end position="5613"/>
    </location>
</feature>
<feature type="compositionally biased region" description="Low complexity" evidence="3">
    <location>
        <begin position="1456"/>
        <end position="1465"/>
    </location>
</feature>
<feature type="compositionally biased region" description="Basic and acidic residues" evidence="3">
    <location>
        <begin position="3434"/>
        <end position="3446"/>
    </location>
</feature>
<feature type="compositionally biased region" description="Low complexity" evidence="3">
    <location>
        <begin position="4718"/>
        <end position="4727"/>
    </location>
</feature>
<feature type="compositionally biased region" description="Polar residues" evidence="3">
    <location>
        <begin position="6762"/>
        <end position="6783"/>
    </location>
</feature>
<feature type="compositionally biased region" description="Gly residues" evidence="3">
    <location>
        <begin position="3705"/>
        <end position="3733"/>
    </location>
</feature>
<feature type="compositionally biased region" description="Low complexity" evidence="3">
    <location>
        <begin position="2929"/>
        <end position="2946"/>
    </location>
</feature>
<feature type="region of interest" description="Disordered" evidence="3">
    <location>
        <begin position="2746"/>
        <end position="2766"/>
    </location>
</feature>
<accession>A0ABV8FQI9</accession>
<feature type="coiled-coil region" evidence="2">
    <location>
        <begin position="1341"/>
        <end position="1375"/>
    </location>
</feature>
<feature type="region of interest" description="Disordered" evidence="3">
    <location>
        <begin position="965"/>
        <end position="1168"/>
    </location>
</feature>
<feature type="region of interest" description="Disordered" evidence="3">
    <location>
        <begin position="4555"/>
        <end position="4741"/>
    </location>
</feature>
<feature type="region of interest" description="Disordered" evidence="3">
    <location>
        <begin position="5257"/>
        <end position="5447"/>
    </location>
</feature>
<dbReference type="InterPro" id="IPR039420">
    <property type="entry name" value="WalR-like"/>
</dbReference>
<keyword evidence="1" id="KW-0238">DNA-binding</keyword>
<feature type="compositionally biased region" description="Gly residues" evidence="3">
    <location>
        <begin position="4693"/>
        <end position="4707"/>
    </location>
</feature>
<keyword evidence="2" id="KW-0175">Coiled coil</keyword>
<dbReference type="PANTHER" id="PTHR43214">
    <property type="entry name" value="TWO-COMPONENT RESPONSE REGULATOR"/>
    <property type="match status" value="1"/>
</dbReference>
<feature type="region of interest" description="Disordered" evidence="3">
    <location>
        <begin position="5801"/>
        <end position="5823"/>
    </location>
</feature>
<feature type="region of interest" description="Disordered" evidence="3">
    <location>
        <begin position="6747"/>
        <end position="6791"/>
    </location>
</feature>
<feature type="coiled-coil region" evidence="2">
    <location>
        <begin position="1258"/>
        <end position="1306"/>
    </location>
</feature>
<feature type="compositionally biased region" description="Gly residues" evidence="3">
    <location>
        <begin position="3664"/>
        <end position="3674"/>
    </location>
</feature>
<feature type="region of interest" description="Disordered" evidence="3">
    <location>
        <begin position="479"/>
        <end position="507"/>
    </location>
</feature>
<feature type="compositionally biased region" description="Basic and acidic residues" evidence="3">
    <location>
        <begin position="150"/>
        <end position="160"/>
    </location>
</feature>
<feature type="compositionally biased region" description="Acidic residues" evidence="3">
    <location>
        <begin position="5521"/>
        <end position="5537"/>
    </location>
</feature>
<feature type="compositionally biased region" description="Basic and acidic residues" evidence="3">
    <location>
        <begin position="1212"/>
        <end position="1243"/>
    </location>
</feature>
<dbReference type="InterPro" id="IPR036388">
    <property type="entry name" value="WH-like_DNA-bd_sf"/>
</dbReference>
<feature type="compositionally biased region" description="Polar residues" evidence="3">
    <location>
        <begin position="2650"/>
        <end position="2676"/>
    </location>
</feature>
<evidence type="ECO:0000256" key="2">
    <source>
        <dbReference type="SAM" id="Coils"/>
    </source>
</evidence>
<proteinExistence type="predicted"/>
<feature type="region of interest" description="Disordered" evidence="3">
    <location>
        <begin position="4065"/>
        <end position="4084"/>
    </location>
</feature>
<dbReference type="CDD" id="cd06170">
    <property type="entry name" value="LuxR_C_like"/>
    <property type="match status" value="1"/>
</dbReference>
<evidence type="ECO:0000256" key="1">
    <source>
        <dbReference type="ARBA" id="ARBA00023125"/>
    </source>
</evidence>
<dbReference type="EMBL" id="JBHSBH010000010">
    <property type="protein sequence ID" value="MFC3997257.1"/>
    <property type="molecule type" value="Genomic_DNA"/>
</dbReference>
<dbReference type="Gene3D" id="1.10.10.10">
    <property type="entry name" value="Winged helix-like DNA-binding domain superfamily/Winged helix DNA-binding domain"/>
    <property type="match status" value="4"/>
</dbReference>
<gene>
    <name evidence="5" type="ORF">ACFOVU_15100</name>
</gene>
<dbReference type="PROSITE" id="PS50043">
    <property type="entry name" value="HTH_LUXR_2"/>
    <property type="match status" value="1"/>
</dbReference>
<feature type="compositionally biased region" description="Acidic residues" evidence="3">
    <location>
        <begin position="5301"/>
        <end position="5318"/>
    </location>
</feature>
<dbReference type="PANTHER" id="PTHR43214:SF42">
    <property type="entry name" value="TRANSCRIPTIONAL REGULATORY PROTEIN DESR"/>
    <property type="match status" value="1"/>
</dbReference>
<feature type="compositionally biased region" description="Gly residues" evidence="3">
    <location>
        <begin position="5366"/>
        <end position="5388"/>
    </location>
</feature>
<dbReference type="Pfam" id="PF00196">
    <property type="entry name" value="GerE"/>
    <property type="match status" value="1"/>
</dbReference>
<feature type="compositionally biased region" description="Basic and acidic residues" evidence="3">
    <location>
        <begin position="6747"/>
        <end position="6760"/>
    </location>
</feature>
<feature type="compositionally biased region" description="Acidic residues" evidence="3">
    <location>
        <begin position="5551"/>
        <end position="5562"/>
    </location>
</feature>
<feature type="compositionally biased region" description="Gly residues" evidence="3">
    <location>
        <begin position="1043"/>
        <end position="1111"/>
    </location>
</feature>
<dbReference type="RefSeq" id="WP_378534081.1">
    <property type="nucleotide sequence ID" value="NZ_JBHSBH010000010.1"/>
</dbReference>
<feature type="domain" description="HTH luxR-type" evidence="4">
    <location>
        <begin position="6002"/>
        <end position="6067"/>
    </location>
</feature>
<feature type="region of interest" description="Disordered" evidence="3">
    <location>
        <begin position="1199"/>
        <end position="1255"/>
    </location>
</feature>
<feature type="compositionally biased region" description="Basic and acidic residues" evidence="3">
    <location>
        <begin position="5416"/>
        <end position="5443"/>
    </location>
</feature>
<comment type="caution">
    <text evidence="5">The sequence shown here is derived from an EMBL/GenBank/DDBJ whole genome shotgun (WGS) entry which is preliminary data.</text>
</comment>
<organism evidence="5 6">
    <name type="scientific">Nocardiopsis sediminis</name>
    <dbReference type="NCBI Taxonomy" id="1778267"/>
    <lineage>
        <taxon>Bacteria</taxon>
        <taxon>Bacillati</taxon>
        <taxon>Actinomycetota</taxon>
        <taxon>Actinomycetes</taxon>
        <taxon>Streptosporangiales</taxon>
        <taxon>Nocardiopsidaceae</taxon>
        <taxon>Nocardiopsis</taxon>
    </lineage>
</organism>
<feature type="region of interest" description="Disordered" evidence="3">
    <location>
        <begin position="2260"/>
        <end position="2284"/>
    </location>
</feature>
<feature type="compositionally biased region" description="Low complexity" evidence="3">
    <location>
        <begin position="2418"/>
        <end position="2447"/>
    </location>
</feature>
<feature type="compositionally biased region" description="Gly residues" evidence="3">
    <location>
        <begin position="986"/>
        <end position="1000"/>
    </location>
</feature>
<feature type="compositionally biased region" description="Basic and acidic residues" evidence="3">
    <location>
        <begin position="2104"/>
        <end position="2115"/>
    </location>
</feature>
<feature type="compositionally biased region" description="Pro residues" evidence="3">
    <location>
        <begin position="5806"/>
        <end position="5817"/>
    </location>
</feature>
<feature type="region of interest" description="Disordered" evidence="3">
    <location>
        <begin position="4424"/>
        <end position="4518"/>
    </location>
</feature>
<feature type="region of interest" description="Disordered" evidence="3">
    <location>
        <begin position="1772"/>
        <end position="1798"/>
    </location>
</feature>
<dbReference type="Proteomes" id="UP001595847">
    <property type="component" value="Unassembled WGS sequence"/>
</dbReference>
<feature type="compositionally biased region" description="Basic and acidic residues" evidence="3">
    <location>
        <begin position="6263"/>
        <end position="6275"/>
    </location>
</feature>